<accession>A0A6S6UAN0</accession>
<feature type="signal peptide" evidence="1">
    <location>
        <begin position="1"/>
        <end position="20"/>
    </location>
</feature>
<organism evidence="2">
    <name type="scientific">uncultured Aureispira sp</name>
    <dbReference type="NCBI Taxonomy" id="1331704"/>
    <lineage>
        <taxon>Bacteria</taxon>
        <taxon>Pseudomonadati</taxon>
        <taxon>Bacteroidota</taxon>
        <taxon>Saprospiria</taxon>
        <taxon>Saprospirales</taxon>
        <taxon>Saprospiraceae</taxon>
        <taxon>Aureispira</taxon>
        <taxon>environmental samples</taxon>
    </lineage>
</organism>
<evidence type="ECO:0000256" key="1">
    <source>
        <dbReference type="SAM" id="SignalP"/>
    </source>
</evidence>
<reference evidence="2" key="1">
    <citation type="submission" date="2020-01" db="EMBL/GenBank/DDBJ databases">
        <authorList>
            <person name="Meier V. D."/>
            <person name="Meier V D."/>
        </authorList>
    </citation>
    <scope>NUCLEOTIDE SEQUENCE</scope>
    <source>
        <strain evidence="2">HLG_WM_MAG_10</strain>
    </source>
</reference>
<keyword evidence="1" id="KW-0732">Signal</keyword>
<feature type="chain" id="PRO_5027566424" description="DUF1795 domain-containing protein" evidence="1">
    <location>
        <begin position="21"/>
        <end position="320"/>
    </location>
</feature>
<proteinExistence type="predicted"/>
<dbReference type="EMBL" id="CACVAQ010000546">
    <property type="protein sequence ID" value="CAA6830306.1"/>
    <property type="molecule type" value="Genomic_DNA"/>
</dbReference>
<name>A0A6S6UAN0_9BACT</name>
<gene>
    <name evidence="2" type="ORF">HELGO_WM27159</name>
</gene>
<sequence length="320" mass="36505">MNKLPLSLFLLIALLCFSCAEEEQTADFSAINTTKTNEHTRIEGTKAFAVIPSAYVYKEALARYQKQESLYFQVMEMPTSYEEAKVNLSKKAIESTGAKLDLYKEFKVNAYDGIYFEGPSKYPGETKLGIWFGDATFVTSVVAVCKNTDVEGKQELMKILRTVFYDKGFELDPFELASFTFKKDSFQFKYNAQINTMFIFTPNGTEDSDANKEIPVITIAPLPFMPKKGAENYTNELIQRYETQQRATFLSEKMTELELVDQSVSIFEAEIEMAGQVSYLYQTVLLGKESSLLFMGTCMKNKEENRLAFERALQAVRFKE</sequence>
<evidence type="ECO:0008006" key="3">
    <source>
        <dbReference type="Google" id="ProtNLM"/>
    </source>
</evidence>
<dbReference type="AlphaFoldDB" id="A0A6S6UAN0"/>
<evidence type="ECO:0000313" key="2">
    <source>
        <dbReference type="EMBL" id="CAA6830306.1"/>
    </source>
</evidence>
<protein>
    <recommendedName>
        <fullName evidence="3">DUF1795 domain-containing protein</fullName>
    </recommendedName>
</protein>